<dbReference type="AlphaFoldDB" id="G9ELF2"/>
<sequence length="39" mass="4644">MVKVSYPYPPHLWKKNRFLLEESAAVIIKIMKNLYLVPL</sequence>
<dbReference type="InParanoid" id="G9ELF2"/>
<dbReference type="EMBL" id="JH413808">
    <property type="protein sequence ID" value="EHL31787.1"/>
    <property type="molecule type" value="Genomic_DNA"/>
</dbReference>
<keyword evidence="2" id="KW-1185">Reference proteome</keyword>
<reference evidence="1 2" key="1">
    <citation type="journal article" date="2011" name="BMC Genomics">
        <title>Insight into cross-talk between intra-amoebal pathogens.</title>
        <authorList>
            <person name="Gimenez G."/>
            <person name="Bertelli C."/>
            <person name="Moliner C."/>
            <person name="Robert C."/>
            <person name="Raoult D."/>
            <person name="Fournier P.E."/>
            <person name="Greub G."/>
        </authorList>
    </citation>
    <scope>NUCLEOTIDE SEQUENCE [LARGE SCALE GENOMIC DNA]</scope>
    <source>
        <strain evidence="1 2">LLAP12</strain>
    </source>
</reference>
<gene>
    <name evidence="1" type="ORF">LDG_5950</name>
</gene>
<protein>
    <submittedName>
        <fullName evidence="1">Uncharacterized protein</fullName>
    </submittedName>
</protein>
<organism evidence="1 2">
    <name type="scientific">Legionella drancourtii LLAP12</name>
    <dbReference type="NCBI Taxonomy" id="658187"/>
    <lineage>
        <taxon>Bacteria</taxon>
        <taxon>Pseudomonadati</taxon>
        <taxon>Pseudomonadota</taxon>
        <taxon>Gammaproteobacteria</taxon>
        <taxon>Legionellales</taxon>
        <taxon>Legionellaceae</taxon>
        <taxon>Legionella</taxon>
    </lineage>
</organism>
<proteinExistence type="predicted"/>
<name>G9ELF2_9GAMM</name>
<dbReference type="Proteomes" id="UP000002770">
    <property type="component" value="Unassembled WGS sequence"/>
</dbReference>
<accession>G9ELF2</accession>
<evidence type="ECO:0000313" key="1">
    <source>
        <dbReference type="EMBL" id="EHL31787.1"/>
    </source>
</evidence>
<dbReference type="HOGENOM" id="CLU_3312030_0_0_6"/>
<evidence type="ECO:0000313" key="2">
    <source>
        <dbReference type="Proteomes" id="UP000002770"/>
    </source>
</evidence>